<keyword evidence="4" id="KW-1185">Reference proteome</keyword>
<dbReference type="AlphaFoldDB" id="A0AAV5WA69"/>
<name>A0AAV5WA69_9BILA</name>
<evidence type="ECO:0000313" key="3">
    <source>
        <dbReference type="EMBL" id="GMT27887.1"/>
    </source>
</evidence>
<organism evidence="3 4">
    <name type="scientific">Pristionchus fissidentatus</name>
    <dbReference type="NCBI Taxonomy" id="1538716"/>
    <lineage>
        <taxon>Eukaryota</taxon>
        <taxon>Metazoa</taxon>
        <taxon>Ecdysozoa</taxon>
        <taxon>Nematoda</taxon>
        <taxon>Chromadorea</taxon>
        <taxon>Rhabditida</taxon>
        <taxon>Rhabditina</taxon>
        <taxon>Diplogasteromorpha</taxon>
        <taxon>Diplogasteroidea</taxon>
        <taxon>Neodiplogasteridae</taxon>
        <taxon>Pristionchus</taxon>
    </lineage>
</organism>
<feature type="signal peptide" evidence="2">
    <location>
        <begin position="1"/>
        <end position="17"/>
    </location>
</feature>
<gene>
    <name evidence="3" type="ORF">PFISCL1PPCAC_19184</name>
</gene>
<reference evidence="3" key="1">
    <citation type="submission" date="2023-10" db="EMBL/GenBank/DDBJ databases">
        <title>Genome assembly of Pristionchus species.</title>
        <authorList>
            <person name="Yoshida K."/>
            <person name="Sommer R.J."/>
        </authorList>
    </citation>
    <scope>NUCLEOTIDE SEQUENCE</scope>
    <source>
        <strain evidence="3">RS5133</strain>
    </source>
</reference>
<sequence length="105" mass="11416">MILVYLLCLAVPLLLFACKKKKTVKDSTTGPKDSNKAKPSKEVLEWNAKINAGMKRPQKDDETVDDMPTDWGQVQKVGDIVEPEGGTKSLKPDSGIDSKVATGTK</sequence>
<protein>
    <submittedName>
        <fullName evidence="3">Uncharacterized protein</fullName>
    </submittedName>
</protein>
<feature type="chain" id="PRO_5043360875" evidence="2">
    <location>
        <begin position="18"/>
        <end position="105"/>
    </location>
</feature>
<evidence type="ECO:0000313" key="4">
    <source>
        <dbReference type="Proteomes" id="UP001432322"/>
    </source>
</evidence>
<feature type="region of interest" description="Disordered" evidence="1">
    <location>
        <begin position="54"/>
        <end position="105"/>
    </location>
</feature>
<feature type="non-terminal residue" evidence="3">
    <location>
        <position position="105"/>
    </location>
</feature>
<comment type="caution">
    <text evidence="3">The sequence shown here is derived from an EMBL/GenBank/DDBJ whole genome shotgun (WGS) entry which is preliminary data.</text>
</comment>
<keyword evidence="2" id="KW-0732">Signal</keyword>
<evidence type="ECO:0000256" key="1">
    <source>
        <dbReference type="SAM" id="MobiDB-lite"/>
    </source>
</evidence>
<dbReference type="Proteomes" id="UP001432322">
    <property type="component" value="Unassembled WGS sequence"/>
</dbReference>
<accession>A0AAV5WA69</accession>
<proteinExistence type="predicted"/>
<feature type="region of interest" description="Disordered" evidence="1">
    <location>
        <begin position="22"/>
        <end position="42"/>
    </location>
</feature>
<evidence type="ECO:0000256" key="2">
    <source>
        <dbReference type="SAM" id="SignalP"/>
    </source>
</evidence>
<feature type="compositionally biased region" description="Basic and acidic residues" evidence="1">
    <location>
        <begin position="33"/>
        <end position="42"/>
    </location>
</feature>
<dbReference type="EMBL" id="BTSY01000005">
    <property type="protein sequence ID" value="GMT27887.1"/>
    <property type="molecule type" value="Genomic_DNA"/>
</dbReference>